<keyword evidence="1" id="KW-0812">Transmembrane</keyword>
<protein>
    <submittedName>
        <fullName evidence="2">Uncharacterized protein</fullName>
    </submittedName>
</protein>
<keyword evidence="1" id="KW-1133">Transmembrane helix</keyword>
<reference evidence="2" key="1">
    <citation type="submission" date="2022-06" db="EMBL/GenBank/DDBJ databases">
        <title>Uncovering the hologenomic basis of an extraordinary plant invasion.</title>
        <authorList>
            <person name="Bieker V.C."/>
            <person name="Martin M.D."/>
            <person name="Gilbert T."/>
            <person name="Hodgins K."/>
            <person name="Battlay P."/>
            <person name="Petersen B."/>
            <person name="Wilson J."/>
        </authorList>
    </citation>
    <scope>NUCLEOTIDE SEQUENCE</scope>
    <source>
        <strain evidence="2">AA19_3_7</strain>
        <tissue evidence="2">Leaf</tissue>
    </source>
</reference>
<evidence type="ECO:0000256" key="1">
    <source>
        <dbReference type="SAM" id="Phobius"/>
    </source>
</evidence>
<comment type="caution">
    <text evidence="2">The sequence shown here is derived from an EMBL/GenBank/DDBJ whole genome shotgun (WGS) entry which is preliminary data.</text>
</comment>
<evidence type="ECO:0000313" key="3">
    <source>
        <dbReference type="Proteomes" id="UP001206925"/>
    </source>
</evidence>
<feature type="transmembrane region" description="Helical" evidence="1">
    <location>
        <begin position="12"/>
        <end position="28"/>
    </location>
</feature>
<evidence type="ECO:0000313" key="2">
    <source>
        <dbReference type="EMBL" id="KAI7738331.1"/>
    </source>
</evidence>
<sequence length="67" mass="7319">MGPRGGSFRRFLELSFCITGIWSAYIYQGVLQETLFGAIVAAVMLLGGVIGVLELQTQSGQLWELKP</sequence>
<keyword evidence="3" id="KW-1185">Reference proteome</keyword>
<name>A0AAD5CAG5_AMBAR</name>
<dbReference type="Proteomes" id="UP001206925">
    <property type="component" value="Unassembled WGS sequence"/>
</dbReference>
<organism evidence="2 3">
    <name type="scientific">Ambrosia artemisiifolia</name>
    <name type="common">Common ragweed</name>
    <dbReference type="NCBI Taxonomy" id="4212"/>
    <lineage>
        <taxon>Eukaryota</taxon>
        <taxon>Viridiplantae</taxon>
        <taxon>Streptophyta</taxon>
        <taxon>Embryophyta</taxon>
        <taxon>Tracheophyta</taxon>
        <taxon>Spermatophyta</taxon>
        <taxon>Magnoliopsida</taxon>
        <taxon>eudicotyledons</taxon>
        <taxon>Gunneridae</taxon>
        <taxon>Pentapetalae</taxon>
        <taxon>asterids</taxon>
        <taxon>campanulids</taxon>
        <taxon>Asterales</taxon>
        <taxon>Asteraceae</taxon>
        <taxon>Asteroideae</taxon>
        <taxon>Heliantheae alliance</taxon>
        <taxon>Heliantheae</taxon>
        <taxon>Ambrosia</taxon>
    </lineage>
</organism>
<dbReference type="EMBL" id="JAMZMK010008828">
    <property type="protein sequence ID" value="KAI7738331.1"/>
    <property type="molecule type" value="Genomic_DNA"/>
</dbReference>
<keyword evidence="1" id="KW-0472">Membrane</keyword>
<accession>A0AAD5CAG5</accession>
<feature type="transmembrane region" description="Helical" evidence="1">
    <location>
        <begin position="34"/>
        <end position="53"/>
    </location>
</feature>
<gene>
    <name evidence="2" type="ORF">M8C21_012263</name>
</gene>
<proteinExistence type="predicted"/>
<dbReference type="AlphaFoldDB" id="A0AAD5CAG5"/>